<gene>
    <name evidence="1" type="ORF">HJC23_007176</name>
</gene>
<dbReference type="InterPro" id="IPR027417">
    <property type="entry name" value="P-loop_NTPase"/>
</dbReference>
<dbReference type="EMBL" id="JABMIG020000020">
    <property type="protein sequence ID" value="KAL3802351.1"/>
    <property type="molecule type" value="Genomic_DNA"/>
</dbReference>
<evidence type="ECO:0000313" key="1">
    <source>
        <dbReference type="EMBL" id="KAL3802351.1"/>
    </source>
</evidence>
<evidence type="ECO:0000313" key="2">
    <source>
        <dbReference type="Proteomes" id="UP001516023"/>
    </source>
</evidence>
<dbReference type="Proteomes" id="UP001516023">
    <property type="component" value="Unassembled WGS sequence"/>
</dbReference>
<accession>A0ABD3QQX7</accession>
<protein>
    <recommendedName>
        <fullName evidence="3">Sulfotransferase domain-containing protein</fullName>
    </recommendedName>
</protein>
<sequence>MNRRLKHAIFFALCGAYLWNATLIVISSLSSTPRPRLQPQLPMNGISQEEQSKYNDIVSSHADIPRYTEEMASQAIRSAPWTCGDPDDSAVDPITNQKPMFAFVHIYKTAGSSVRFFFQAYSHICRKAWMCLIGCTQVKPYSIVSTPGEGEGVRDWDKCRVKNVMDRHHVVESMGMDDRLYPTVNNTILRKSFDIYGGHFRIGTGDNILKNNSNIHAVRHIVFLRDPMERFVSGILYERKNDVNQSLTGTVDLIKKRIRGSRAADDYWDKSLTYLLTPKQSEEFQKMKPAFMKAETTKKISPREYFAEIKARATIHNLHKYNVIVGMTERMNESMDVLKDVLLANRNEEHQTLLEQHANVTRNESNKGKISTASVMEALKIDKEFMSVFEEYVKFEKIIHDYAMSMHLMQHGLFVKQTGSSSVD</sequence>
<dbReference type="Gene3D" id="3.40.50.300">
    <property type="entry name" value="P-loop containing nucleotide triphosphate hydrolases"/>
    <property type="match status" value="1"/>
</dbReference>
<dbReference type="AlphaFoldDB" id="A0ABD3QQX7"/>
<name>A0ABD3QQX7_9STRA</name>
<proteinExistence type="predicted"/>
<reference evidence="1 2" key="1">
    <citation type="journal article" date="2020" name="G3 (Bethesda)">
        <title>Improved Reference Genome for Cyclotella cryptica CCMP332, a Model for Cell Wall Morphogenesis, Salinity Adaptation, and Lipid Production in Diatoms (Bacillariophyta).</title>
        <authorList>
            <person name="Roberts W.R."/>
            <person name="Downey K.M."/>
            <person name="Ruck E.C."/>
            <person name="Traller J.C."/>
            <person name="Alverson A.J."/>
        </authorList>
    </citation>
    <scope>NUCLEOTIDE SEQUENCE [LARGE SCALE GENOMIC DNA]</scope>
    <source>
        <strain evidence="1 2">CCMP332</strain>
    </source>
</reference>
<evidence type="ECO:0008006" key="3">
    <source>
        <dbReference type="Google" id="ProtNLM"/>
    </source>
</evidence>
<keyword evidence="2" id="KW-1185">Reference proteome</keyword>
<organism evidence="1 2">
    <name type="scientific">Cyclotella cryptica</name>
    <dbReference type="NCBI Taxonomy" id="29204"/>
    <lineage>
        <taxon>Eukaryota</taxon>
        <taxon>Sar</taxon>
        <taxon>Stramenopiles</taxon>
        <taxon>Ochrophyta</taxon>
        <taxon>Bacillariophyta</taxon>
        <taxon>Coscinodiscophyceae</taxon>
        <taxon>Thalassiosirophycidae</taxon>
        <taxon>Stephanodiscales</taxon>
        <taxon>Stephanodiscaceae</taxon>
        <taxon>Cyclotella</taxon>
    </lineage>
</organism>
<comment type="caution">
    <text evidence="1">The sequence shown here is derived from an EMBL/GenBank/DDBJ whole genome shotgun (WGS) entry which is preliminary data.</text>
</comment>